<reference evidence="2 3" key="1">
    <citation type="submission" date="2018-06" db="EMBL/GenBank/DDBJ databases">
        <title>Spirosoma sp. HMF3257 Genome sequencing and assembly.</title>
        <authorList>
            <person name="Kang H."/>
            <person name="Cha I."/>
            <person name="Kim H."/>
            <person name="Kang J."/>
            <person name="Joh K."/>
        </authorList>
    </citation>
    <scope>NUCLEOTIDE SEQUENCE [LARGE SCALE GENOMIC DNA]</scope>
    <source>
        <strain evidence="2 3">HMF3257</strain>
    </source>
</reference>
<evidence type="ECO:0000256" key="1">
    <source>
        <dbReference type="SAM" id="Phobius"/>
    </source>
</evidence>
<keyword evidence="1" id="KW-1133">Transmembrane helix</keyword>
<gene>
    <name evidence="2" type="ORF">HMF3257_14720</name>
</gene>
<keyword evidence="3" id="KW-1185">Reference proteome</keyword>
<proteinExistence type="predicted"/>
<accession>A0A327NR22</accession>
<keyword evidence="1" id="KW-0812">Transmembrane</keyword>
<dbReference type="AlphaFoldDB" id="A0A327NR22"/>
<evidence type="ECO:0000313" key="3">
    <source>
        <dbReference type="Proteomes" id="UP000249016"/>
    </source>
</evidence>
<sequence>MKSEDLKNMSTEQLLKQQKTTRFVIGLFIGALVSSLAINIYNTGFSSKLITPLALLPLVFVIRNSLKQIQQELATRPKQEPGE</sequence>
<dbReference type="RefSeq" id="WP_111343215.1">
    <property type="nucleotide sequence ID" value="NZ_QLII01000001.1"/>
</dbReference>
<organism evidence="2 3">
    <name type="scientific">Spirosoma telluris</name>
    <dbReference type="NCBI Taxonomy" id="2183553"/>
    <lineage>
        <taxon>Bacteria</taxon>
        <taxon>Pseudomonadati</taxon>
        <taxon>Bacteroidota</taxon>
        <taxon>Cytophagia</taxon>
        <taxon>Cytophagales</taxon>
        <taxon>Cytophagaceae</taxon>
        <taxon>Spirosoma</taxon>
    </lineage>
</organism>
<feature type="transmembrane region" description="Helical" evidence="1">
    <location>
        <begin position="47"/>
        <end position="66"/>
    </location>
</feature>
<feature type="transmembrane region" description="Helical" evidence="1">
    <location>
        <begin position="21"/>
        <end position="41"/>
    </location>
</feature>
<comment type="caution">
    <text evidence="2">The sequence shown here is derived from an EMBL/GenBank/DDBJ whole genome shotgun (WGS) entry which is preliminary data.</text>
</comment>
<protein>
    <submittedName>
        <fullName evidence="2">Redox-active disulfide protein 2</fullName>
    </submittedName>
</protein>
<keyword evidence="1" id="KW-0472">Membrane</keyword>
<dbReference type="EMBL" id="QLII01000001">
    <property type="protein sequence ID" value="RAI75138.1"/>
    <property type="molecule type" value="Genomic_DNA"/>
</dbReference>
<dbReference type="Proteomes" id="UP000249016">
    <property type="component" value="Unassembled WGS sequence"/>
</dbReference>
<evidence type="ECO:0000313" key="2">
    <source>
        <dbReference type="EMBL" id="RAI75138.1"/>
    </source>
</evidence>
<name>A0A327NR22_9BACT</name>